<dbReference type="InterPro" id="IPR006530">
    <property type="entry name" value="YD"/>
</dbReference>
<dbReference type="Gene3D" id="2.60.200.60">
    <property type="match status" value="1"/>
</dbReference>
<dbReference type="NCBIfam" id="TIGR03696">
    <property type="entry name" value="Rhs_assc_core"/>
    <property type="match status" value="1"/>
</dbReference>
<evidence type="ECO:0000256" key="3">
    <source>
        <dbReference type="SAM" id="Phobius"/>
    </source>
</evidence>
<accession>A0A7U4PA95</accession>
<feature type="transmembrane region" description="Helical" evidence="3">
    <location>
        <begin position="152"/>
        <end position="178"/>
    </location>
</feature>
<feature type="domain" description="Teneurin-like YD-shell" evidence="5">
    <location>
        <begin position="1086"/>
        <end position="1204"/>
    </location>
</feature>
<dbReference type="Pfam" id="PF25023">
    <property type="entry name" value="TEN_YD-shell"/>
    <property type="match status" value="1"/>
</dbReference>
<protein>
    <submittedName>
        <fullName evidence="6">PAAR domain-containing protein</fullName>
    </submittedName>
</protein>
<dbReference type="InterPro" id="IPR008727">
    <property type="entry name" value="PAAR_motif"/>
</dbReference>
<dbReference type="EMBL" id="CP065687">
    <property type="protein sequence ID" value="QPS47345.1"/>
    <property type="molecule type" value="Genomic_DNA"/>
</dbReference>
<dbReference type="Pfam" id="PF05593">
    <property type="entry name" value="RHS_repeat"/>
    <property type="match status" value="7"/>
</dbReference>
<name>A0A7U4PA95_9BURK</name>
<keyword evidence="1" id="KW-0677">Repeat</keyword>
<dbReference type="InterPro" id="IPR050708">
    <property type="entry name" value="T6SS_VgrG/RHS"/>
</dbReference>
<dbReference type="InterPro" id="IPR045351">
    <property type="entry name" value="DUF6531"/>
</dbReference>
<feature type="region of interest" description="Disordered" evidence="2">
    <location>
        <begin position="701"/>
        <end position="734"/>
    </location>
</feature>
<dbReference type="CDD" id="cd14742">
    <property type="entry name" value="PAAR_RHS"/>
    <property type="match status" value="1"/>
</dbReference>
<proteinExistence type="predicted"/>
<gene>
    <name evidence="6" type="ORF">I6G56_23200</name>
</gene>
<dbReference type="InterPro" id="IPR031325">
    <property type="entry name" value="RHS_repeat"/>
</dbReference>
<dbReference type="Gene3D" id="2.180.10.10">
    <property type="entry name" value="RHS repeat-associated core"/>
    <property type="match status" value="4"/>
</dbReference>
<dbReference type="InterPro" id="IPR056823">
    <property type="entry name" value="TEN-like_YD-shell"/>
</dbReference>
<evidence type="ECO:0000259" key="5">
    <source>
        <dbReference type="Pfam" id="PF25023"/>
    </source>
</evidence>
<feature type="region of interest" description="Disordered" evidence="2">
    <location>
        <begin position="741"/>
        <end position="760"/>
    </location>
</feature>
<dbReference type="PANTHER" id="PTHR32305">
    <property type="match status" value="1"/>
</dbReference>
<evidence type="ECO:0000256" key="2">
    <source>
        <dbReference type="SAM" id="MobiDB-lite"/>
    </source>
</evidence>
<keyword evidence="3" id="KW-0812">Transmembrane</keyword>
<dbReference type="Pfam" id="PF20148">
    <property type="entry name" value="DUF6531"/>
    <property type="match status" value="1"/>
</dbReference>
<dbReference type="Proteomes" id="UP000594943">
    <property type="component" value="Chromosome 2"/>
</dbReference>
<feature type="domain" description="DUF6531" evidence="4">
    <location>
        <begin position="310"/>
        <end position="387"/>
    </location>
</feature>
<organism evidence="6 7">
    <name type="scientific">Burkholderia humptydooensis</name>
    <dbReference type="NCBI Taxonomy" id="430531"/>
    <lineage>
        <taxon>Bacteria</taxon>
        <taxon>Pseudomonadati</taxon>
        <taxon>Pseudomonadota</taxon>
        <taxon>Betaproteobacteria</taxon>
        <taxon>Burkholderiales</taxon>
        <taxon>Burkholderiaceae</taxon>
        <taxon>Burkholderia</taxon>
        <taxon>pseudomallei group</taxon>
    </lineage>
</organism>
<dbReference type="InterPro" id="IPR022385">
    <property type="entry name" value="Rhs_assc_core"/>
</dbReference>
<evidence type="ECO:0000256" key="1">
    <source>
        <dbReference type="ARBA" id="ARBA00022737"/>
    </source>
</evidence>
<accession>A0A7T2X2S9</accession>
<feature type="transmembrane region" description="Helical" evidence="3">
    <location>
        <begin position="118"/>
        <end position="145"/>
    </location>
</feature>
<keyword evidence="3" id="KW-0472">Membrane</keyword>
<dbReference type="PANTHER" id="PTHR32305:SF15">
    <property type="entry name" value="PROTEIN RHSA-RELATED"/>
    <property type="match status" value="1"/>
</dbReference>
<dbReference type="KEGG" id="bhg:I6G56_23200"/>
<keyword evidence="3" id="KW-1133">Transmembrane helix</keyword>
<evidence type="ECO:0000313" key="6">
    <source>
        <dbReference type="EMBL" id="QPS47345.1"/>
    </source>
</evidence>
<sequence length="1553" mass="173141">MGEVQSGATSDSRQKLAALAQRGSNADAVQAVSHAGLAINAAQVAAAGTNAWAAGTFECFAGRVIAPLGGAMLGGALAEAVGADRPVTWVLGKLGLPVVAKPGKAPARVGHKIVHENAFIGALTGLIAGIAVGVAIAAAAAAIVATGGAAAVAIAAAGPFVVGFVAGAVGGFVGAAVAKGIGHTGSVTGAIADGSPNVSFEGWRVARVTDPVACSKDPGTPPPQIAQGSLTVSVNGLPLARIGHKVTCSAVIQEGCATISADETTGTFGKIDANVSLLEQLVLTATDIIMMRSATKEGGLLDGVLRELLGEPIDMATGDYADYRTDFTWPHVLPLTLCRAYAGRQPVDGLLGDRWICNWSQRLRYRQPSDGPATVTFFDADGQQLVYPVPHEPFNAINFWAPHYALHGNRARAVVFDERSQQSLIFEPASPKDDVARLTRIEDRNGNTIDFEYNALGRLCKVRHSGGMTLWITCDSRGLLQSVSEQPGGAGELVRYRFDGKRLTDVHSRFRGEFHFGYTDEGWLNHWRDSGATQVALRYDERGRVIATRTNTALYDDRFEYDDAQRRTTYIDALGHRYQRWFDAENRLIRSEDPLGRVTHSSFDERGWLAARTDPIGRISQYRYDARGRPVKIVDVYGRESRYRWNAAGQLIERTDPFGTLHWHFSAEGNLVAFEGPLGETRFRYDPRGLLISRTDPDGATHAWRHDEAGRPDRWTDPLGRHTHLGRDRYGRLTSRTDAAGHRTVYRYEPGPSNPRETLSSMTYPDGAIARFHYDSEGMLREAVNPLGHGTRYTWGAFDLLGSVTDPAGAVTQYHRDGAARLVGVTNALGQRWTLERDVAGQLVAETDWSGRCTRYVRNRLGQVTEKHLPDGVVLRHEYDAQDRLISLAGPLQKHTFAWGSRGQLIRAQVWERSDAAHEWRADNDVCLEYDDAFRLIEESQGGQAIRYEHDVMGRPASLSTPSGQTRWQYDLAGQLDAIESNGHQFRFGYDVLGQESDRRYLPTEQRRSWQPEWADRHPEGFAQRQTHDVRSRLARQALGAQPWHDEVPPEAFGPQRTRHYEWDVADRCIGMQEERKGLPIEADRWRYDARGQVVEAHHERTESRSGRERYRYDPLGHVAEQQVDGGEIRLHDYRGDQLISAGPNVYEYDARGRMVARTELRNGFRPRAWRYRWDDFDRLREVTTPGGERWAYRYDAFGRRISKVCTHGAPRNRLKRIAYLWCGSRMIEAWRTYDERDGSRHDIQRWHYRPSTHVALAQERLRFDDQPDPRTSEWFPLACDPNGAPHTLYSSDGRALWRARRTLWGDTAGDDGRDSLRSAVREQLRLGHRDGDEFDPPDCELRFPGQWADEESGLHYNLHRYYDPSTGQYLSADPVGLAGGLRTHAYVHDPMQWGDPFGLQGYDTVKNHRAGNKQVDYDGQRWNVPKGKSPTEVIPESDPVGKKLQDATDNAAARWSTSNLTPAESNAIESARASGEYWRANLLQQQAKGRWIESQVRSDPDIAGLDLDWNRVGVDAVDPNTGLSYDIMSGSNSNMDTHAMRMSDVVFRMITF</sequence>
<evidence type="ECO:0000259" key="4">
    <source>
        <dbReference type="Pfam" id="PF20148"/>
    </source>
</evidence>
<evidence type="ECO:0000313" key="7">
    <source>
        <dbReference type="Proteomes" id="UP000594943"/>
    </source>
</evidence>
<dbReference type="Pfam" id="PF05488">
    <property type="entry name" value="PAAR_motif"/>
    <property type="match status" value="1"/>
</dbReference>
<feature type="compositionally biased region" description="Basic and acidic residues" evidence="2">
    <location>
        <begin position="701"/>
        <end position="731"/>
    </location>
</feature>
<reference evidence="6 7" key="1">
    <citation type="submission" date="2020-12" db="EMBL/GenBank/DDBJ databases">
        <title>FDA dAtabase for Regulatory Grade micrObial Sequences (FDA-ARGOS): Supporting development and validation of Infectious Disease Dx tests.</title>
        <authorList>
            <person name="Nelson B."/>
            <person name="Plummer A."/>
            <person name="Tallon L."/>
            <person name="Sadzewicz L."/>
            <person name="Zhao X."/>
            <person name="Boylan J."/>
            <person name="Ott S."/>
            <person name="Bowen H."/>
            <person name="Vavikolanu K."/>
            <person name="Mehta A."/>
            <person name="Aluvathingal J."/>
            <person name="Nadendla S."/>
            <person name="Myers T."/>
            <person name="Yan Y."/>
            <person name="Sichtig H."/>
        </authorList>
    </citation>
    <scope>NUCLEOTIDE SEQUENCE [LARGE SCALE GENOMIC DNA]</scope>
    <source>
        <strain evidence="6 7">FDAARGOS_899</strain>
    </source>
</reference>
<dbReference type="NCBIfam" id="TIGR01643">
    <property type="entry name" value="YD_repeat_2x"/>
    <property type="match status" value="8"/>
</dbReference>
<feature type="region of interest" description="Disordered" evidence="2">
    <location>
        <begin position="1419"/>
        <end position="1444"/>
    </location>
</feature>